<reference evidence="2" key="1">
    <citation type="submission" date="2016-10" db="EMBL/GenBank/DDBJ databases">
        <authorList>
            <person name="Varghese N."/>
        </authorList>
    </citation>
    <scope>NUCLEOTIDE SEQUENCE [LARGE SCALE GENOMIC DNA]</scope>
    <source>
        <strain evidence="2">Nsp8</strain>
    </source>
</reference>
<accession>A0A1I4YFW0</accession>
<keyword evidence="2" id="KW-1185">Reference proteome</keyword>
<organism evidence="1 2">
    <name type="scientific">Nitrosospira briensis</name>
    <dbReference type="NCBI Taxonomy" id="35799"/>
    <lineage>
        <taxon>Bacteria</taxon>
        <taxon>Pseudomonadati</taxon>
        <taxon>Pseudomonadota</taxon>
        <taxon>Betaproteobacteria</taxon>
        <taxon>Nitrosomonadales</taxon>
        <taxon>Nitrosomonadaceae</taxon>
        <taxon>Nitrosospira</taxon>
    </lineage>
</organism>
<proteinExistence type="predicted"/>
<evidence type="ECO:0000313" key="2">
    <source>
        <dbReference type="Proteomes" id="UP000183107"/>
    </source>
</evidence>
<dbReference type="RefSeq" id="WP_074794610.1">
    <property type="nucleotide sequence ID" value="NZ_FOVJ01000001.1"/>
</dbReference>
<gene>
    <name evidence="1" type="ORF">SAMN05216386_0681</name>
</gene>
<dbReference type="AlphaFoldDB" id="A0A1I4YFW0"/>
<dbReference type="EMBL" id="FOVJ01000001">
    <property type="protein sequence ID" value="SFN36925.1"/>
    <property type="molecule type" value="Genomic_DNA"/>
</dbReference>
<protein>
    <submittedName>
        <fullName evidence="1">Uncharacterized protein</fullName>
    </submittedName>
</protein>
<evidence type="ECO:0000313" key="1">
    <source>
        <dbReference type="EMBL" id="SFN36925.1"/>
    </source>
</evidence>
<dbReference type="Proteomes" id="UP000183107">
    <property type="component" value="Unassembled WGS sequence"/>
</dbReference>
<sequence>MAKGFSGLGAFAGGLAEGLRTGQEMGLRRQYVGRKAKADERDAEFHQAKMDEIDYNKEKRARLRAANDEIVAGWLNAGQRPGQYSTQAKPVRLAPGLSAISAQTPTVVDTRAAGLAGVDKPVAQAQRSTSSDEMIGKRMLIGNLLEDPDELSRMASVYRKHGLLEEMAPWMSQAYTAKKKRIPDAMHLLLNGDVKGARAILRKGGVSLEDDPVQVKRNDRQQNVWKFRFEDGREEDINLREFATKFFPSSTLR</sequence>
<dbReference type="OrthoDB" id="8566075at2"/>
<name>A0A1I4YFW0_9PROT</name>